<dbReference type="Gene3D" id="3.40.190.10">
    <property type="entry name" value="Periplasmic binding protein-like II"/>
    <property type="match status" value="2"/>
</dbReference>
<dbReference type="EMBL" id="FOHX01000011">
    <property type="protein sequence ID" value="SEU32770.1"/>
    <property type="molecule type" value="Genomic_DNA"/>
</dbReference>
<dbReference type="PANTHER" id="PTHR30118:SF15">
    <property type="entry name" value="TRANSCRIPTIONAL REGULATORY PROTEIN"/>
    <property type="match status" value="1"/>
</dbReference>
<dbReference type="AlphaFoldDB" id="A0A1I0L177"/>
<dbReference type="PROSITE" id="PS50931">
    <property type="entry name" value="HTH_LYSR"/>
    <property type="match status" value="1"/>
</dbReference>
<evidence type="ECO:0000313" key="6">
    <source>
        <dbReference type="EMBL" id="SEU32770.1"/>
    </source>
</evidence>
<feature type="domain" description="HTH lysR-type" evidence="5">
    <location>
        <begin position="6"/>
        <end position="63"/>
    </location>
</feature>
<comment type="similarity">
    <text evidence="1">Belongs to the LysR transcriptional regulatory family.</text>
</comment>
<dbReference type="RefSeq" id="WP_091087933.1">
    <property type="nucleotide sequence ID" value="NZ_FOHX01000011.1"/>
</dbReference>
<reference evidence="6 7" key="1">
    <citation type="submission" date="2016-10" db="EMBL/GenBank/DDBJ databases">
        <authorList>
            <person name="de Groot N.N."/>
        </authorList>
    </citation>
    <scope>NUCLEOTIDE SEQUENCE [LARGE SCALE GENOMIC DNA]</scope>
    <source>
        <strain evidence="6 7">CGMCC 4.5598</strain>
    </source>
</reference>
<evidence type="ECO:0000256" key="2">
    <source>
        <dbReference type="ARBA" id="ARBA00023015"/>
    </source>
</evidence>
<dbReference type="InterPro" id="IPR036388">
    <property type="entry name" value="WH-like_DNA-bd_sf"/>
</dbReference>
<dbReference type="Gene3D" id="1.10.10.10">
    <property type="entry name" value="Winged helix-like DNA-binding domain superfamily/Winged helix DNA-binding domain"/>
    <property type="match status" value="1"/>
</dbReference>
<dbReference type="STRING" id="568860.SAMN05421811_11172"/>
<dbReference type="SUPFAM" id="SSF53850">
    <property type="entry name" value="Periplasmic binding protein-like II"/>
    <property type="match status" value="1"/>
</dbReference>
<dbReference type="GO" id="GO:0003677">
    <property type="term" value="F:DNA binding"/>
    <property type="evidence" value="ECO:0007669"/>
    <property type="project" value="UniProtKB-KW"/>
</dbReference>
<evidence type="ECO:0000259" key="5">
    <source>
        <dbReference type="PROSITE" id="PS50931"/>
    </source>
</evidence>
<organism evidence="6 7">
    <name type="scientific">Nonomuraea wenchangensis</name>
    <dbReference type="NCBI Taxonomy" id="568860"/>
    <lineage>
        <taxon>Bacteria</taxon>
        <taxon>Bacillati</taxon>
        <taxon>Actinomycetota</taxon>
        <taxon>Actinomycetes</taxon>
        <taxon>Streptosporangiales</taxon>
        <taxon>Streptosporangiaceae</taxon>
        <taxon>Nonomuraea</taxon>
    </lineage>
</organism>
<keyword evidence="2" id="KW-0805">Transcription regulation</keyword>
<protein>
    <submittedName>
        <fullName evidence="6">DNA-binding transcriptional regulator, LysR family</fullName>
    </submittedName>
</protein>
<keyword evidence="7" id="KW-1185">Reference proteome</keyword>
<proteinExistence type="inferred from homology"/>
<dbReference type="Pfam" id="PF00126">
    <property type="entry name" value="HTH_1"/>
    <property type="match status" value="1"/>
</dbReference>
<evidence type="ECO:0000256" key="3">
    <source>
        <dbReference type="ARBA" id="ARBA00023125"/>
    </source>
</evidence>
<gene>
    <name evidence="6" type="ORF">SAMN05421811_11172</name>
</gene>
<keyword evidence="4" id="KW-0804">Transcription</keyword>
<dbReference type="OrthoDB" id="8717159at2"/>
<evidence type="ECO:0000256" key="1">
    <source>
        <dbReference type="ARBA" id="ARBA00009437"/>
    </source>
</evidence>
<dbReference type="Proteomes" id="UP000199361">
    <property type="component" value="Unassembled WGS sequence"/>
</dbReference>
<evidence type="ECO:0000256" key="4">
    <source>
        <dbReference type="ARBA" id="ARBA00023163"/>
    </source>
</evidence>
<dbReference type="Pfam" id="PF03466">
    <property type="entry name" value="LysR_substrate"/>
    <property type="match status" value="1"/>
</dbReference>
<keyword evidence="3 6" id="KW-0238">DNA-binding</keyword>
<dbReference type="InterPro" id="IPR005119">
    <property type="entry name" value="LysR_subst-bd"/>
</dbReference>
<accession>A0A1I0L177</accession>
<evidence type="ECO:0000313" key="7">
    <source>
        <dbReference type="Proteomes" id="UP000199361"/>
    </source>
</evidence>
<dbReference type="InterPro" id="IPR036390">
    <property type="entry name" value="WH_DNA-bd_sf"/>
</dbReference>
<dbReference type="InterPro" id="IPR050389">
    <property type="entry name" value="LysR-type_TF"/>
</dbReference>
<dbReference type="InterPro" id="IPR000847">
    <property type="entry name" value="LysR_HTH_N"/>
</dbReference>
<name>A0A1I0L177_9ACTN</name>
<sequence>MDLRNVDLNLLLAFDMLMTERSVTKAAQRLSIGQSAMSSTLARLRKLFNDPILVREGRTLVATPLAESLAQPVHDLMTGVESVLTRRDQFDPATAERTFTLIANDYLTMTFLQPLIARLSTEAPGVRLRIFPTGDDAPARLRKHEVDLLLMPREAIEERIDFPYQHLYRDRYVVAVDRDHPEVGETITIEQFSTLPYVAAASGHQRSLQEMQLDFLGVPRNIEITVGFGMAPFLLRGTRLITLVHETLAKRFEDAAGIRLLDPPIPRLQPITEIMGWTRRTDTDAGNRWLRRAIVNLAADFGSEATG</sequence>
<dbReference type="PANTHER" id="PTHR30118">
    <property type="entry name" value="HTH-TYPE TRANSCRIPTIONAL REGULATOR LEUO-RELATED"/>
    <property type="match status" value="1"/>
</dbReference>
<dbReference type="SUPFAM" id="SSF46785">
    <property type="entry name" value="Winged helix' DNA-binding domain"/>
    <property type="match status" value="1"/>
</dbReference>
<dbReference type="GO" id="GO:0003700">
    <property type="term" value="F:DNA-binding transcription factor activity"/>
    <property type="evidence" value="ECO:0007669"/>
    <property type="project" value="InterPro"/>
</dbReference>